<feature type="region of interest" description="Disordered" evidence="1">
    <location>
        <begin position="50"/>
        <end position="71"/>
    </location>
</feature>
<accession>A0A378YUZ2</accession>
<reference evidence="2 3" key="1">
    <citation type="submission" date="2018-06" db="EMBL/GenBank/DDBJ databases">
        <authorList>
            <consortium name="Pathogen Informatics"/>
            <person name="Doyle S."/>
        </authorList>
    </citation>
    <scope>NUCLEOTIDE SEQUENCE [LARGE SCALE GENOMIC DNA]</scope>
    <source>
        <strain evidence="2 3">NCTC1934</strain>
    </source>
</reference>
<feature type="compositionally biased region" description="Basic and acidic residues" evidence="1">
    <location>
        <begin position="55"/>
        <end position="71"/>
    </location>
</feature>
<dbReference type="EMBL" id="UGRY01000002">
    <property type="protein sequence ID" value="SUA80628.1"/>
    <property type="molecule type" value="Genomic_DNA"/>
</dbReference>
<dbReference type="STRING" id="1406858.GCA_000710895_06450"/>
<dbReference type="AlphaFoldDB" id="A0A378YUZ2"/>
<keyword evidence="3" id="KW-1185">Reference proteome</keyword>
<evidence type="ECO:0000313" key="3">
    <source>
        <dbReference type="Proteomes" id="UP000255467"/>
    </source>
</evidence>
<gene>
    <name evidence="2" type="ORF">NCTC1934_04372</name>
</gene>
<evidence type="ECO:0000256" key="1">
    <source>
        <dbReference type="SAM" id="MobiDB-lite"/>
    </source>
</evidence>
<protein>
    <submittedName>
        <fullName evidence="2">Uncharacterized protein</fullName>
    </submittedName>
</protein>
<evidence type="ECO:0000313" key="2">
    <source>
        <dbReference type="EMBL" id="SUA80628.1"/>
    </source>
</evidence>
<proteinExistence type="predicted"/>
<dbReference type="OrthoDB" id="4570857at2"/>
<dbReference type="Proteomes" id="UP000255467">
    <property type="component" value="Unassembled WGS sequence"/>
</dbReference>
<name>A0A378YUZ2_9NOCA</name>
<organism evidence="2 3">
    <name type="scientific">Nocardia otitidiscaviarum</name>
    <dbReference type="NCBI Taxonomy" id="1823"/>
    <lineage>
        <taxon>Bacteria</taxon>
        <taxon>Bacillati</taxon>
        <taxon>Actinomycetota</taxon>
        <taxon>Actinomycetes</taxon>
        <taxon>Mycobacteriales</taxon>
        <taxon>Nocardiaceae</taxon>
        <taxon>Nocardia</taxon>
    </lineage>
</organism>
<dbReference type="RefSeq" id="WP_029924260.1">
    <property type="nucleotide sequence ID" value="NZ_JADLPU010000006.1"/>
</dbReference>
<sequence length="71" mass="7896">MGDNPIFHRVPDHPILNLEVAQRALARHRDCGDDCAARRYFLALVPALSQGQRPVDGRDSVGDSDGSRWAR</sequence>